<evidence type="ECO:0000256" key="1">
    <source>
        <dbReference type="ARBA" id="ARBA00000799"/>
    </source>
</evidence>
<dbReference type="PANTHER" id="PTHR42839:SF1">
    <property type="entry name" value="ISOCHORISMATE SYNTHASE MENF"/>
    <property type="match status" value="1"/>
</dbReference>
<gene>
    <name evidence="7" type="ORF">SAMN05216438_101494</name>
</gene>
<dbReference type="RefSeq" id="WP_074750291.1">
    <property type="nucleotide sequence ID" value="NZ_FOTJ01000001.1"/>
</dbReference>
<dbReference type="Gene3D" id="3.60.120.10">
    <property type="entry name" value="Anthranilate synthase"/>
    <property type="match status" value="1"/>
</dbReference>
<dbReference type="PANTHER" id="PTHR42839">
    <property type="entry name" value="ISOCHORISMATE SYNTHASE ENTC"/>
    <property type="match status" value="1"/>
</dbReference>
<dbReference type="NCBIfam" id="TIGR00543">
    <property type="entry name" value="isochor_syn"/>
    <property type="match status" value="1"/>
</dbReference>
<sequence>MNYRRINLKLEHPLAFWSAFPDPSERFFWYDSQKQTLIIASQRLQAVQEQDIANYPYVFYSQSFFDEVKDELWQDFGNEIVAFKHYFVQTPTESYALSCESLPEIRDEKGSKLSHSYTEEASDYQEWQSLYQKLQENIARGKTIKIVASRQIKFTSEQTFKIEPVLERLIENNPAAFIFAYHKAGKTFLGASPEILVQKEGNHILSYALAGTFPRSLAQGDTRLLKDPKNLHEHQIVVQKIKNKMLEKSSQVQIGETGIMALKNVYHLRTLLSTIDTSNSLIDWAKHLHPTPALGGQPSKAALDFLRVNEKHERGLYAAPLGLIDAQGDGTLIVAIRSALFDGKTCYAYAGCGIVDASDCQAEFDETKIKLKTILEAL</sequence>
<keyword evidence="4" id="KW-0413">Isomerase</keyword>
<organism evidence="7 8">
    <name type="scientific">Lactococcus garvieae</name>
    <dbReference type="NCBI Taxonomy" id="1363"/>
    <lineage>
        <taxon>Bacteria</taxon>
        <taxon>Bacillati</taxon>
        <taxon>Bacillota</taxon>
        <taxon>Bacilli</taxon>
        <taxon>Lactobacillales</taxon>
        <taxon>Streptococcaceae</taxon>
        <taxon>Lactococcus</taxon>
    </lineage>
</organism>
<evidence type="ECO:0000313" key="7">
    <source>
        <dbReference type="EMBL" id="SFL14170.1"/>
    </source>
</evidence>
<dbReference type="InterPro" id="IPR005801">
    <property type="entry name" value="ADC_synthase"/>
</dbReference>
<dbReference type="GO" id="GO:0008909">
    <property type="term" value="F:isochorismate synthase activity"/>
    <property type="evidence" value="ECO:0007669"/>
    <property type="project" value="UniProtKB-EC"/>
</dbReference>
<evidence type="ECO:0000313" key="8">
    <source>
        <dbReference type="Proteomes" id="UP000181969"/>
    </source>
</evidence>
<feature type="domain" description="Chorismate-utilising enzyme C-terminal" evidence="6">
    <location>
        <begin position="124"/>
        <end position="370"/>
    </location>
</feature>
<reference evidence="7 8" key="1">
    <citation type="submission" date="2016-10" db="EMBL/GenBank/DDBJ databases">
        <authorList>
            <person name="de Groot N.N."/>
        </authorList>
    </citation>
    <scope>NUCLEOTIDE SEQUENCE [LARGE SCALE GENOMIC DNA]</scope>
    <source>
        <strain evidence="7 8">M79</strain>
    </source>
</reference>
<protein>
    <recommendedName>
        <fullName evidence="3">isochorismate synthase</fullName>
        <ecNumber evidence="3">5.4.4.2</ecNumber>
    </recommendedName>
    <alternativeName>
        <fullName evidence="5">Isochorismate mutase</fullName>
    </alternativeName>
</protein>
<evidence type="ECO:0000259" key="6">
    <source>
        <dbReference type="Pfam" id="PF00425"/>
    </source>
</evidence>
<dbReference type="Pfam" id="PF00425">
    <property type="entry name" value="Chorismate_bind"/>
    <property type="match status" value="1"/>
</dbReference>
<dbReference type="InterPro" id="IPR015890">
    <property type="entry name" value="Chorismate_C"/>
</dbReference>
<name>A0A1I4FA61_9LACT</name>
<proteinExistence type="inferred from homology"/>
<dbReference type="AlphaFoldDB" id="A0A1I4FA61"/>
<dbReference type="OrthoDB" id="9803598at2"/>
<comment type="similarity">
    <text evidence="2">Belongs to the isochorismate synthase family.</text>
</comment>
<evidence type="ECO:0000256" key="3">
    <source>
        <dbReference type="ARBA" id="ARBA00012824"/>
    </source>
</evidence>
<dbReference type="EC" id="5.4.4.2" evidence="3"/>
<comment type="catalytic activity">
    <reaction evidence="1">
        <text>chorismate = isochorismate</text>
        <dbReference type="Rhea" id="RHEA:18985"/>
        <dbReference type="ChEBI" id="CHEBI:29748"/>
        <dbReference type="ChEBI" id="CHEBI:29780"/>
        <dbReference type="EC" id="5.4.4.2"/>
    </reaction>
</comment>
<dbReference type="EMBL" id="FOTJ01000001">
    <property type="protein sequence ID" value="SFL14170.1"/>
    <property type="molecule type" value="Genomic_DNA"/>
</dbReference>
<evidence type="ECO:0000256" key="4">
    <source>
        <dbReference type="ARBA" id="ARBA00023235"/>
    </source>
</evidence>
<evidence type="ECO:0000256" key="5">
    <source>
        <dbReference type="ARBA" id="ARBA00041564"/>
    </source>
</evidence>
<dbReference type="InterPro" id="IPR004561">
    <property type="entry name" value="IsoChor_synthase"/>
</dbReference>
<dbReference type="GO" id="GO:0009697">
    <property type="term" value="P:salicylic acid biosynthetic process"/>
    <property type="evidence" value="ECO:0007669"/>
    <property type="project" value="TreeGrafter"/>
</dbReference>
<evidence type="ECO:0000256" key="2">
    <source>
        <dbReference type="ARBA" id="ARBA00005297"/>
    </source>
</evidence>
<dbReference type="Proteomes" id="UP000181969">
    <property type="component" value="Unassembled WGS sequence"/>
</dbReference>
<dbReference type="SUPFAM" id="SSF56322">
    <property type="entry name" value="ADC synthase"/>
    <property type="match status" value="1"/>
</dbReference>
<accession>A0A1I4FA61</accession>